<dbReference type="Proteomes" id="UP000051236">
    <property type="component" value="Unassembled WGS sequence"/>
</dbReference>
<evidence type="ECO:0000256" key="1">
    <source>
        <dbReference type="ARBA" id="ARBA00022448"/>
    </source>
</evidence>
<dbReference type="PROSITE" id="PS00211">
    <property type="entry name" value="ABC_TRANSPORTER_1"/>
    <property type="match status" value="1"/>
</dbReference>
<dbReference type="InterPro" id="IPR003439">
    <property type="entry name" value="ABC_transporter-like_ATP-bd"/>
</dbReference>
<dbReference type="PROSITE" id="PS50893">
    <property type="entry name" value="ABC_TRANSPORTER_2"/>
    <property type="match status" value="1"/>
</dbReference>
<dbReference type="PANTHER" id="PTHR42788">
    <property type="entry name" value="TAURINE IMPORT ATP-BINDING PROTEIN-RELATED"/>
    <property type="match status" value="1"/>
</dbReference>
<dbReference type="InterPro" id="IPR017871">
    <property type="entry name" value="ABC_transporter-like_CS"/>
</dbReference>
<dbReference type="GO" id="GO:0016887">
    <property type="term" value="F:ATP hydrolysis activity"/>
    <property type="evidence" value="ECO:0007669"/>
    <property type="project" value="InterPro"/>
</dbReference>
<evidence type="ECO:0000313" key="6">
    <source>
        <dbReference type="Proteomes" id="UP000051236"/>
    </source>
</evidence>
<keyword evidence="2" id="KW-0547">Nucleotide-binding</keyword>
<dbReference type="InterPro" id="IPR050166">
    <property type="entry name" value="ABC_transporter_ATP-bind"/>
</dbReference>
<evidence type="ECO:0000259" key="4">
    <source>
        <dbReference type="PROSITE" id="PS50893"/>
    </source>
</evidence>
<keyword evidence="1" id="KW-0813">Transport</keyword>
<dbReference type="PATRIC" id="fig|1423734.3.peg.2786"/>
<gene>
    <name evidence="5" type="ORF">FC83_GL002741</name>
</gene>
<dbReference type="RefSeq" id="WP_035455532.1">
    <property type="nucleotide sequence ID" value="NZ_AZGA01000048.1"/>
</dbReference>
<proteinExistence type="predicted"/>
<keyword evidence="3" id="KW-0067">ATP-binding</keyword>
<dbReference type="Gene3D" id="3.40.50.300">
    <property type="entry name" value="P-loop containing nucleotide triphosphate hydrolases"/>
    <property type="match status" value="1"/>
</dbReference>
<sequence length="245" mass="27180">MLLQVEHVSKSFDQKTIIKDINLHVAQGEIVSLLGISGSGKTTLFNIIAGLSQPDSGSVLLQDRSILNQPGQVSYMLQKDLLMPYRTVANNVILPLLITGIKKKHALIKAAPLFAEFGLSGYEDKYPADLSGGMRQRAALLRTYLFDKPLALLDEPFSALDAITKRALHTWYLDIMAKIHLSTLLITHDIDEALVLSNRIYVLANTPSVISDEIAIPKALHDASEFELSNEFLQLKRRIIADLHI</sequence>
<reference evidence="5 6" key="1">
    <citation type="journal article" date="2015" name="Genome Announc.">
        <title>Expanding the biotechnology potential of lactobacilli through comparative genomics of 213 strains and associated genera.</title>
        <authorList>
            <person name="Sun Z."/>
            <person name="Harris H.M."/>
            <person name="McCann A."/>
            <person name="Guo C."/>
            <person name="Argimon S."/>
            <person name="Zhang W."/>
            <person name="Yang X."/>
            <person name="Jeffery I.B."/>
            <person name="Cooney J.C."/>
            <person name="Kagawa T.F."/>
            <person name="Liu W."/>
            <person name="Song Y."/>
            <person name="Salvetti E."/>
            <person name="Wrobel A."/>
            <person name="Rasinkangas P."/>
            <person name="Parkhill J."/>
            <person name="Rea M.C."/>
            <person name="O'Sullivan O."/>
            <person name="Ritari J."/>
            <person name="Douillard F.P."/>
            <person name="Paul Ross R."/>
            <person name="Yang R."/>
            <person name="Briner A.E."/>
            <person name="Felis G.E."/>
            <person name="de Vos W.M."/>
            <person name="Barrangou R."/>
            <person name="Klaenhammer T.R."/>
            <person name="Caufield P.W."/>
            <person name="Cui Y."/>
            <person name="Zhang H."/>
            <person name="O'Toole P.W."/>
        </authorList>
    </citation>
    <scope>NUCLEOTIDE SEQUENCE [LARGE SCALE GENOMIC DNA]</scope>
    <source>
        <strain evidence="5 6">DSM 18527</strain>
    </source>
</reference>
<dbReference type="AlphaFoldDB" id="X0PHW0"/>
<dbReference type="Pfam" id="PF00005">
    <property type="entry name" value="ABC_tran"/>
    <property type="match status" value="1"/>
</dbReference>
<dbReference type="PANTHER" id="PTHR42788:SF2">
    <property type="entry name" value="ABC TRANSPORTER ATP-BINDING PROTEIN"/>
    <property type="match status" value="1"/>
</dbReference>
<dbReference type="GO" id="GO:0005524">
    <property type="term" value="F:ATP binding"/>
    <property type="evidence" value="ECO:0007669"/>
    <property type="project" value="UniProtKB-KW"/>
</dbReference>
<dbReference type="SMART" id="SM00382">
    <property type="entry name" value="AAA"/>
    <property type="match status" value="1"/>
</dbReference>
<feature type="domain" description="ABC transporter" evidence="4">
    <location>
        <begin position="3"/>
        <end position="230"/>
    </location>
</feature>
<keyword evidence="6" id="KW-1185">Reference proteome</keyword>
<dbReference type="EMBL" id="AZGA01000048">
    <property type="protein sequence ID" value="KRM33559.1"/>
    <property type="molecule type" value="Genomic_DNA"/>
</dbReference>
<organism evidence="5 6">
    <name type="scientific">Agrilactobacillus composti DSM 18527 = JCM 14202</name>
    <dbReference type="NCBI Taxonomy" id="1423734"/>
    <lineage>
        <taxon>Bacteria</taxon>
        <taxon>Bacillati</taxon>
        <taxon>Bacillota</taxon>
        <taxon>Bacilli</taxon>
        <taxon>Lactobacillales</taxon>
        <taxon>Lactobacillaceae</taxon>
        <taxon>Agrilactobacillus</taxon>
    </lineage>
</organism>
<dbReference type="InterPro" id="IPR027417">
    <property type="entry name" value="P-loop_NTPase"/>
</dbReference>
<dbReference type="CDD" id="cd03293">
    <property type="entry name" value="ABC_NrtD_SsuB_transporters"/>
    <property type="match status" value="1"/>
</dbReference>
<evidence type="ECO:0000256" key="2">
    <source>
        <dbReference type="ARBA" id="ARBA00022741"/>
    </source>
</evidence>
<dbReference type="STRING" id="1423734.FC83_GL002741"/>
<evidence type="ECO:0000313" key="5">
    <source>
        <dbReference type="EMBL" id="KRM33559.1"/>
    </source>
</evidence>
<comment type="caution">
    <text evidence="5">The sequence shown here is derived from an EMBL/GenBank/DDBJ whole genome shotgun (WGS) entry which is preliminary data.</text>
</comment>
<name>X0PHW0_9LACO</name>
<accession>X0PHW0</accession>
<dbReference type="OrthoDB" id="9802264at2"/>
<evidence type="ECO:0000256" key="3">
    <source>
        <dbReference type="ARBA" id="ARBA00022840"/>
    </source>
</evidence>
<dbReference type="eggNOG" id="COG1116">
    <property type="taxonomic scope" value="Bacteria"/>
</dbReference>
<protein>
    <submittedName>
        <fullName evidence="5">Peptide ABC transporter ATPase</fullName>
    </submittedName>
</protein>
<dbReference type="InterPro" id="IPR003593">
    <property type="entry name" value="AAA+_ATPase"/>
</dbReference>
<dbReference type="SUPFAM" id="SSF52540">
    <property type="entry name" value="P-loop containing nucleoside triphosphate hydrolases"/>
    <property type="match status" value="1"/>
</dbReference>